<dbReference type="RefSeq" id="WP_113821575.1">
    <property type="nucleotide sequence ID" value="NZ_QOCE01000003.1"/>
</dbReference>
<protein>
    <recommendedName>
        <fullName evidence="3">DUF3108 domain-containing protein</fullName>
    </recommendedName>
</protein>
<dbReference type="Proteomes" id="UP000252706">
    <property type="component" value="Unassembled WGS sequence"/>
</dbReference>
<name>A0A366XF51_9RHOB</name>
<gene>
    <name evidence="1" type="ORF">DS909_00990</name>
</gene>
<dbReference type="OrthoDB" id="7723416at2"/>
<accession>A0A366XF51</accession>
<comment type="caution">
    <text evidence="1">The sequence shown here is derived from an EMBL/GenBank/DDBJ whole genome shotgun (WGS) entry which is preliminary data.</text>
</comment>
<evidence type="ECO:0008006" key="3">
    <source>
        <dbReference type="Google" id="ProtNLM"/>
    </source>
</evidence>
<sequence length="243" mass="26996">MGHNHMMSRLTHVILTIQTLTMLSHAQAVMAETQLFDVHMMGRTLGQVTYSRTQKDHGLHSTLTARLNNTPMGVFDGVFIGVRQPSTGPDGRQAYEYRVSNVSPKRTRKVSVLFRNERVVQTRVTPPYKNAMALDLENAPLIATDMIDAFGAVSAQTQCPGSLRIYDGRRLIRVSPKSSIVQSKQLTCLMTYKVIKGPGHLHPFNFRSVGVSLTYKTDALGRNALDQIDLNAGVFNISLLQNN</sequence>
<proteinExistence type="predicted"/>
<reference evidence="1 2" key="1">
    <citation type="submission" date="2018-07" db="EMBL/GenBank/DDBJ databases">
        <title>Modular assembly of carbohydrate-degrading microbial communities in the ocean.</title>
        <authorList>
            <person name="Enke T.N."/>
            <person name="Datta M.S."/>
            <person name="Schwartzman J.A."/>
            <person name="Cermak N."/>
            <person name="Schmitz D.A."/>
            <person name="Barrere J."/>
            <person name="Cordero O.X."/>
        </authorList>
    </citation>
    <scope>NUCLEOTIDE SEQUENCE [LARGE SCALE GENOMIC DNA]</scope>
    <source>
        <strain evidence="1 2">C3M10</strain>
    </source>
</reference>
<evidence type="ECO:0000313" key="2">
    <source>
        <dbReference type="Proteomes" id="UP000252706"/>
    </source>
</evidence>
<dbReference type="EMBL" id="QOCE01000003">
    <property type="protein sequence ID" value="RBW62213.1"/>
    <property type="molecule type" value="Genomic_DNA"/>
</dbReference>
<organism evidence="1 2">
    <name type="scientific">Phaeobacter gallaeciensis</name>
    <dbReference type="NCBI Taxonomy" id="60890"/>
    <lineage>
        <taxon>Bacteria</taxon>
        <taxon>Pseudomonadati</taxon>
        <taxon>Pseudomonadota</taxon>
        <taxon>Alphaproteobacteria</taxon>
        <taxon>Rhodobacterales</taxon>
        <taxon>Roseobacteraceae</taxon>
        <taxon>Phaeobacter</taxon>
    </lineage>
</organism>
<dbReference type="AlphaFoldDB" id="A0A366XF51"/>
<evidence type="ECO:0000313" key="1">
    <source>
        <dbReference type="EMBL" id="RBW62213.1"/>
    </source>
</evidence>